<dbReference type="Pfam" id="PF01019">
    <property type="entry name" value="G_glu_transpept"/>
    <property type="match status" value="1"/>
</dbReference>
<dbReference type="InterPro" id="IPR051792">
    <property type="entry name" value="GGT_bact"/>
</dbReference>
<dbReference type="Gene3D" id="3.60.20.40">
    <property type="match status" value="1"/>
</dbReference>
<dbReference type="InterPro" id="IPR055262">
    <property type="entry name" value="GGT_CS"/>
</dbReference>
<dbReference type="PANTHER" id="PTHR43199">
    <property type="entry name" value="GLUTATHIONE HYDROLASE"/>
    <property type="match status" value="1"/>
</dbReference>
<dbReference type="PROSITE" id="PS00462">
    <property type="entry name" value="G_GLU_TRANSPEPTIDASE"/>
    <property type="match status" value="1"/>
</dbReference>
<dbReference type="InterPro" id="IPR043137">
    <property type="entry name" value="GGT_ssub_C"/>
</dbReference>
<comment type="similarity">
    <text evidence="1">Belongs to the gamma-glutamyltransferase family.</text>
</comment>
<keyword evidence="2" id="KW-0808">Transferase</keyword>
<evidence type="ECO:0000313" key="6">
    <source>
        <dbReference type="EMBL" id="SUZ74453.1"/>
    </source>
</evidence>
<dbReference type="Gene3D" id="1.10.246.130">
    <property type="match status" value="1"/>
</dbReference>
<evidence type="ECO:0000256" key="2">
    <source>
        <dbReference type="ARBA" id="ARBA00022679"/>
    </source>
</evidence>
<evidence type="ECO:0000256" key="1">
    <source>
        <dbReference type="ARBA" id="ARBA00009381"/>
    </source>
</evidence>
<organism evidence="6">
    <name type="scientific">marine metagenome</name>
    <dbReference type="NCBI Taxonomy" id="408172"/>
    <lineage>
        <taxon>unclassified sequences</taxon>
        <taxon>metagenomes</taxon>
        <taxon>ecological metagenomes</taxon>
    </lineage>
</organism>
<dbReference type="NCBIfam" id="TIGR00066">
    <property type="entry name" value="g_glut_trans"/>
    <property type="match status" value="1"/>
</dbReference>
<dbReference type="EMBL" id="UINC01001211">
    <property type="protein sequence ID" value="SUZ74453.1"/>
    <property type="molecule type" value="Genomic_DNA"/>
</dbReference>
<gene>
    <name evidence="6" type="ORF">METZ01_LOCUS27307</name>
</gene>
<dbReference type="AlphaFoldDB" id="A0A381Q9Y4"/>
<reference evidence="6" key="1">
    <citation type="submission" date="2018-05" db="EMBL/GenBank/DDBJ databases">
        <authorList>
            <person name="Lanie J.A."/>
            <person name="Ng W.-L."/>
            <person name="Kazmierczak K.M."/>
            <person name="Andrzejewski T.M."/>
            <person name="Davidsen T.M."/>
            <person name="Wayne K.J."/>
            <person name="Tettelin H."/>
            <person name="Glass J.I."/>
            <person name="Rusch D."/>
            <person name="Podicherti R."/>
            <person name="Tsui H.-C.T."/>
            <person name="Winkler M.E."/>
        </authorList>
    </citation>
    <scope>NUCLEOTIDE SEQUENCE</scope>
</reference>
<dbReference type="InterPro" id="IPR029055">
    <property type="entry name" value="Ntn_hydrolases_N"/>
</dbReference>
<sequence length="564" mass="61316">MKIYILLLITVISSLYAASPNPVFGENGMVVSTNVHASEAGVAILKKGGNAIDAAVAIGFTLAVTCPENGNLGGGGFIIGATSDGKIFSQDHREKAPSRSHRDMFLDNNGSVIPGMSLTSRASSGVPGTVHGLLSAWSDHGSGNIRLQRLLSSAIRLAEKGFLLSYYQAELFNSYKDNFASNKGASIIFIRKDNRPWKQGDLFVQKDLAKTLKRIAKNGIDGFYKGLTADLIVKEMQKSNGLITAYDLEKYSSVYREPVIGSFRDIEIISMGPPSSGGLLLIHMLNALENFEIDTLGWNSAGYVHLLSEVAKHAYADRAQHLGDPDYWNNPRNMFLSKGYAKKRMSNISIKNIIPSNKVFPGSFNDHESTETTHYSVVDKEGNAVAITTTLNTNFGNKHVVEGAGFLLNNEMDDFSIKPGTSNNWGLVGDKANAIEPNKRPLSSMTPTILMYDGIPIMTIGSPGGSKIITIVLQCILNVFVHDMDIKEAVCAPRFHHQWLPANTIYIEPNGLSKDIIKNLESRGHIIKLYDSDPYMGVANGIIISDDGLYGGGDCRDETSAIGY</sequence>
<dbReference type="InterPro" id="IPR043138">
    <property type="entry name" value="GGT_lsub"/>
</dbReference>
<dbReference type="GO" id="GO:0036374">
    <property type="term" value="F:glutathione hydrolase activity"/>
    <property type="evidence" value="ECO:0007669"/>
    <property type="project" value="InterPro"/>
</dbReference>
<dbReference type="SUPFAM" id="SSF56235">
    <property type="entry name" value="N-terminal nucleophile aminohydrolases (Ntn hydrolases)"/>
    <property type="match status" value="1"/>
</dbReference>
<keyword evidence="5" id="KW-0012">Acyltransferase</keyword>
<keyword evidence="3" id="KW-0378">Hydrolase</keyword>
<evidence type="ECO:0000256" key="3">
    <source>
        <dbReference type="ARBA" id="ARBA00022801"/>
    </source>
</evidence>
<dbReference type="GO" id="GO:0006751">
    <property type="term" value="P:glutathione catabolic process"/>
    <property type="evidence" value="ECO:0007669"/>
    <property type="project" value="InterPro"/>
</dbReference>
<evidence type="ECO:0008006" key="7">
    <source>
        <dbReference type="Google" id="ProtNLM"/>
    </source>
</evidence>
<evidence type="ECO:0000256" key="4">
    <source>
        <dbReference type="ARBA" id="ARBA00023145"/>
    </source>
</evidence>
<dbReference type="GO" id="GO:0016746">
    <property type="term" value="F:acyltransferase activity"/>
    <property type="evidence" value="ECO:0007669"/>
    <property type="project" value="UniProtKB-KW"/>
</dbReference>
<protein>
    <recommendedName>
        <fullName evidence="7">Gamma-glutamyltransferase</fullName>
    </recommendedName>
</protein>
<proteinExistence type="inferred from homology"/>
<dbReference type="InterPro" id="IPR000101">
    <property type="entry name" value="GGT_peptidase"/>
</dbReference>
<dbReference type="PRINTS" id="PR01210">
    <property type="entry name" value="GGTRANSPTASE"/>
</dbReference>
<keyword evidence="4" id="KW-0865">Zymogen</keyword>
<evidence type="ECO:0000256" key="5">
    <source>
        <dbReference type="ARBA" id="ARBA00023315"/>
    </source>
</evidence>
<accession>A0A381Q9Y4</accession>
<dbReference type="PANTHER" id="PTHR43199:SF1">
    <property type="entry name" value="GLUTATHIONE HYDROLASE PROENZYME"/>
    <property type="match status" value="1"/>
</dbReference>
<name>A0A381Q9Y4_9ZZZZ</name>